<protein>
    <submittedName>
        <fullName evidence="9">Copper fist DNA binding domain-domain-containing protein</fullName>
    </submittedName>
</protein>
<dbReference type="InterPro" id="IPR001083">
    <property type="entry name" value="Cu_fist_DNA-bd_dom"/>
</dbReference>
<organism evidence="9 10">
    <name type="scientific">Syncephalastrum racemosum</name>
    <name type="common">Filamentous fungus</name>
    <dbReference type="NCBI Taxonomy" id="13706"/>
    <lineage>
        <taxon>Eukaryota</taxon>
        <taxon>Fungi</taxon>
        <taxon>Fungi incertae sedis</taxon>
        <taxon>Mucoromycota</taxon>
        <taxon>Mucoromycotina</taxon>
        <taxon>Mucoromycetes</taxon>
        <taxon>Mucorales</taxon>
        <taxon>Syncephalastraceae</taxon>
        <taxon>Syncephalastrum</taxon>
    </lineage>
</organism>
<keyword evidence="10" id="KW-1185">Reference proteome</keyword>
<dbReference type="GO" id="GO:0000981">
    <property type="term" value="F:DNA-binding transcription factor activity, RNA polymerase II-specific"/>
    <property type="evidence" value="ECO:0007669"/>
    <property type="project" value="TreeGrafter"/>
</dbReference>
<keyword evidence="4" id="KW-0186">Copper</keyword>
<name>A0A1X2H9W7_SYNRA</name>
<dbReference type="PANTHER" id="PTHR28088">
    <property type="entry name" value="TRANSCRIPTIONAL ACTIVATOR HAA1-RELATED"/>
    <property type="match status" value="1"/>
</dbReference>
<dbReference type="PANTHER" id="PTHR28088:SF5">
    <property type="entry name" value="TRANSCRIPTIONAL ACTIVATOR HAA1-RELATED"/>
    <property type="match status" value="1"/>
</dbReference>
<dbReference type="GO" id="GO:0045944">
    <property type="term" value="P:positive regulation of transcription by RNA polymerase II"/>
    <property type="evidence" value="ECO:0007669"/>
    <property type="project" value="TreeGrafter"/>
</dbReference>
<feature type="domain" description="Copper-fist" evidence="8">
    <location>
        <begin position="2"/>
        <end position="41"/>
    </location>
</feature>
<dbReference type="SMART" id="SM00412">
    <property type="entry name" value="Cu_FIST"/>
    <property type="match status" value="1"/>
</dbReference>
<keyword evidence="5" id="KW-0805">Transcription regulation</keyword>
<evidence type="ECO:0000256" key="1">
    <source>
        <dbReference type="ARBA" id="ARBA00004123"/>
    </source>
</evidence>
<gene>
    <name evidence="9" type="ORF">BCR43DRAFT_494729</name>
</gene>
<dbReference type="InParanoid" id="A0A1X2H9W7"/>
<keyword evidence="7" id="KW-0539">Nucleus</keyword>
<keyword evidence="6" id="KW-0804">Transcription</keyword>
<dbReference type="FunFam" id="3.90.430.10:FF:000001">
    <property type="entry name" value="Copper fist DNA-binding protein"/>
    <property type="match status" value="1"/>
</dbReference>
<keyword evidence="2" id="KW-0479">Metal-binding</keyword>
<dbReference type="InterPro" id="IPR036395">
    <property type="entry name" value="Cu_fist_DNA-bd_dom_sf"/>
</dbReference>
<dbReference type="PROSITE" id="PS50073">
    <property type="entry name" value="COPPER_FIST_2"/>
    <property type="match status" value="1"/>
</dbReference>
<dbReference type="EMBL" id="MCGN01000007">
    <property type="protein sequence ID" value="ORY94870.1"/>
    <property type="molecule type" value="Genomic_DNA"/>
</dbReference>
<evidence type="ECO:0000256" key="5">
    <source>
        <dbReference type="ARBA" id="ARBA00023015"/>
    </source>
</evidence>
<dbReference type="GO" id="GO:0005507">
    <property type="term" value="F:copper ion binding"/>
    <property type="evidence" value="ECO:0007669"/>
    <property type="project" value="InterPro"/>
</dbReference>
<dbReference type="AlphaFoldDB" id="A0A1X2H9W7"/>
<evidence type="ECO:0000256" key="6">
    <source>
        <dbReference type="ARBA" id="ARBA00023163"/>
    </source>
</evidence>
<proteinExistence type="predicted"/>
<evidence type="ECO:0000313" key="10">
    <source>
        <dbReference type="Proteomes" id="UP000242180"/>
    </source>
</evidence>
<dbReference type="Proteomes" id="UP000242180">
    <property type="component" value="Unassembled WGS sequence"/>
</dbReference>
<dbReference type="SMART" id="SM01090">
    <property type="entry name" value="Copper-fist"/>
    <property type="match status" value="1"/>
</dbReference>
<dbReference type="InterPro" id="IPR051763">
    <property type="entry name" value="Copper_Homeo_Regul"/>
</dbReference>
<dbReference type="Gene3D" id="3.90.430.10">
    <property type="entry name" value="Copper fist DNA-binding domain"/>
    <property type="match status" value="1"/>
</dbReference>
<comment type="subcellular location">
    <subcellularLocation>
        <location evidence="1">Nucleus</location>
    </subcellularLocation>
</comment>
<evidence type="ECO:0000256" key="7">
    <source>
        <dbReference type="ARBA" id="ARBA00023242"/>
    </source>
</evidence>
<dbReference type="GO" id="GO:0005634">
    <property type="term" value="C:nucleus"/>
    <property type="evidence" value="ECO:0007669"/>
    <property type="project" value="UniProtKB-SubCell"/>
</dbReference>
<evidence type="ECO:0000259" key="8">
    <source>
        <dbReference type="PROSITE" id="PS50073"/>
    </source>
</evidence>
<sequence length="129" mass="14500">MAIVKDGIKYACAACIRGHRVQKCQHFDRELIPLQKRGRQISQCQHCRTLRSTHRSHVKCTCAAEPAPNPITGCFCEVVHTCSCVAGHLQDTSTHQQQQRAILRPTPDDNDQERQALVNLLLSNADPKF</sequence>
<dbReference type="Pfam" id="PF00649">
    <property type="entry name" value="Copper-fist"/>
    <property type="match status" value="1"/>
</dbReference>
<comment type="caution">
    <text evidence="9">The sequence shown here is derived from an EMBL/GenBank/DDBJ whole genome shotgun (WGS) entry which is preliminary data.</text>
</comment>
<reference evidence="9 10" key="1">
    <citation type="submission" date="2016-07" db="EMBL/GenBank/DDBJ databases">
        <title>Pervasive Adenine N6-methylation of Active Genes in Fungi.</title>
        <authorList>
            <consortium name="DOE Joint Genome Institute"/>
            <person name="Mondo S.J."/>
            <person name="Dannebaum R.O."/>
            <person name="Kuo R.C."/>
            <person name="Labutti K."/>
            <person name="Haridas S."/>
            <person name="Kuo A."/>
            <person name="Salamov A."/>
            <person name="Ahrendt S.R."/>
            <person name="Lipzen A."/>
            <person name="Sullivan W."/>
            <person name="Andreopoulos W.B."/>
            <person name="Clum A."/>
            <person name="Lindquist E."/>
            <person name="Daum C."/>
            <person name="Ramamoorthy G.K."/>
            <person name="Gryganskyi A."/>
            <person name="Culley D."/>
            <person name="Magnuson J.K."/>
            <person name="James T.Y."/>
            <person name="O'Malley M.A."/>
            <person name="Stajich J.E."/>
            <person name="Spatafora J.W."/>
            <person name="Visel A."/>
            <person name="Grigoriev I.V."/>
        </authorList>
    </citation>
    <scope>NUCLEOTIDE SEQUENCE [LARGE SCALE GENOMIC DNA]</scope>
    <source>
        <strain evidence="9 10">NRRL 2496</strain>
    </source>
</reference>
<dbReference type="SUPFAM" id="SSF57879">
    <property type="entry name" value="Zinc domain conserved in yeast copper-regulated transcription factors"/>
    <property type="match status" value="1"/>
</dbReference>
<dbReference type="GO" id="GO:0000978">
    <property type="term" value="F:RNA polymerase II cis-regulatory region sequence-specific DNA binding"/>
    <property type="evidence" value="ECO:0007669"/>
    <property type="project" value="TreeGrafter"/>
</dbReference>
<evidence type="ECO:0000256" key="3">
    <source>
        <dbReference type="ARBA" id="ARBA00022833"/>
    </source>
</evidence>
<evidence type="ECO:0000313" key="9">
    <source>
        <dbReference type="EMBL" id="ORY94870.1"/>
    </source>
</evidence>
<dbReference type="OrthoDB" id="5600085at2759"/>
<evidence type="ECO:0000256" key="2">
    <source>
        <dbReference type="ARBA" id="ARBA00022723"/>
    </source>
</evidence>
<evidence type="ECO:0000256" key="4">
    <source>
        <dbReference type="ARBA" id="ARBA00023008"/>
    </source>
</evidence>
<dbReference type="GO" id="GO:0006878">
    <property type="term" value="P:intracellular copper ion homeostasis"/>
    <property type="evidence" value="ECO:0007669"/>
    <property type="project" value="TreeGrafter"/>
</dbReference>
<dbReference type="PRINTS" id="PR00617">
    <property type="entry name" value="COPPERFIST"/>
</dbReference>
<dbReference type="GO" id="GO:0006879">
    <property type="term" value="P:intracellular iron ion homeostasis"/>
    <property type="evidence" value="ECO:0007669"/>
    <property type="project" value="TreeGrafter"/>
</dbReference>
<accession>A0A1X2H9W7</accession>
<keyword evidence="3" id="KW-0862">Zinc</keyword>
<dbReference type="STRING" id="13706.A0A1X2H9W7"/>